<dbReference type="GO" id="GO:0006426">
    <property type="term" value="P:glycyl-tRNA aminoacylation"/>
    <property type="evidence" value="ECO:0007669"/>
    <property type="project" value="InterPro"/>
</dbReference>
<dbReference type="InterPro" id="IPR006195">
    <property type="entry name" value="aa-tRNA-synth_II"/>
</dbReference>
<dbReference type="PROSITE" id="PS50862">
    <property type="entry name" value="AA_TRNA_LIGASE_II"/>
    <property type="match status" value="1"/>
</dbReference>
<dbReference type="EC" id="6.1.1.14" evidence="1"/>
<dbReference type="InterPro" id="IPR002315">
    <property type="entry name" value="tRNA-synt_gly"/>
</dbReference>
<dbReference type="Gene3D" id="3.30.930.10">
    <property type="entry name" value="Bira Bifunctional Protein, Domain 2"/>
    <property type="match status" value="1"/>
</dbReference>
<dbReference type="EMBL" id="CCXY01000153">
    <property type="protein sequence ID" value="CEG12483.1"/>
    <property type="molecule type" value="Genomic_DNA"/>
</dbReference>
<evidence type="ECO:0000256" key="3">
    <source>
        <dbReference type="ARBA" id="ARBA00022598"/>
    </source>
</evidence>
<dbReference type="SUPFAM" id="SSF55681">
    <property type="entry name" value="Class II aaRS and biotin synthetases"/>
    <property type="match status" value="1"/>
</dbReference>
<organism evidence="10">
    <name type="scientific">groundwater metagenome</name>
    <dbReference type="NCBI Taxonomy" id="717931"/>
    <lineage>
        <taxon>unclassified sequences</taxon>
        <taxon>metagenomes</taxon>
        <taxon>ecological metagenomes</taxon>
    </lineage>
</organism>
<evidence type="ECO:0000256" key="4">
    <source>
        <dbReference type="ARBA" id="ARBA00022741"/>
    </source>
</evidence>
<evidence type="ECO:0000259" key="9">
    <source>
        <dbReference type="PROSITE" id="PS50862"/>
    </source>
</evidence>
<dbReference type="InterPro" id="IPR002314">
    <property type="entry name" value="aa-tRNA-synt_IIb"/>
</dbReference>
<evidence type="ECO:0000256" key="6">
    <source>
        <dbReference type="ARBA" id="ARBA00022917"/>
    </source>
</evidence>
<keyword evidence="3 10" id="KW-0436">Ligase</keyword>
<proteinExistence type="predicted"/>
<evidence type="ECO:0000256" key="2">
    <source>
        <dbReference type="ARBA" id="ARBA00022490"/>
    </source>
</evidence>
<reference evidence="10" key="1">
    <citation type="submission" date="2014-09" db="EMBL/GenBank/DDBJ databases">
        <authorList>
            <person name="Probst J Alexander"/>
        </authorList>
    </citation>
    <scope>NUCLEOTIDE SEQUENCE</scope>
</reference>
<evidence type="ECO:0000256" key="7">
    <source>
        <dbReference type="ARBA" id="ARBA00023146"/>
    </source>
</evidence>
<dbReference type="NCBIfam" id="NF003211">
    <property type="entry name" value="PRK04173.1"/>
    <property type="match status" value="1"/>
</dbReference>
<keyword evidence="2" id="KW-0963">Cytoplasm</keyword>
<protein>
    <recommendedName>
        <fullName evidence="1">glycine--tRNA ligase</fullName>
        <ecNumber evidence="1">6.1.1.14</ecNumber>
    </recommendedName>
    <alternativeName>
        <fullName evidence="8">Diadenosine tetraphosphate synthetase</fullName>
    </alternativeName>
</protein>
<gene>
    <name evidence="10" type="primary">glyQS</name>
    <name evidence="10" type="ORF">MSIBF_A2360003</name>
</gene>
<evidence type="ECO:0000313" key="10">
    <source>
        <dbReference type="EMBL" id="CEG12483.1"/>
    </source>
</evidence>
<name>A0A098E8Y4_9ZZZZ</name>
<keyword evidence="4" id="KW-0547">Nucleotide-binding</keyword>
<dbReference type="NCBIfam" id="TIGR00389">
    <property type="entry name" value="glyS_dimeric"/>
    <property type="match status" value="1"/>
</dbReference>
<evidence type="ECO:0000256" key="8">
    <source>
        <dbReference type="ARBA" id="ARBA00030057"/>
    </source>
</evidence>
<dbReference type="PRINTS" id="PR01043">
    <property type="entry name" value="TRNASYNTHGLY"/>
</dbReference>
<dbReference type="GO" id="GO:0005737">
    <property type="term" value="C:cytoplasm"/>
    <property type="evidence" value="ECO:0007669"/>
    <property type="project" value="InterPro"/>
</dbReference>
<evidence type="ECO:0000256" key="5">
    <source>
        <dbReference type="ARBA" id="ARBA00022840"/>
    </source>
</evidence>
<dbReference type="InterPro" id="IPR045864">
    <property type="entry name" value="aa-tRNA-synth_II/BPL/LPL"/>
</dbReference>
<dbReference type="PANTHER" id="PTHR10745:SF0">
    <property type="entry name" value="GLYCINE--TRNA LIGASE"/>
    <property type="match status" value="1"/>
</dbReference>
<evidence type="ECO:0000256" key="1">
    <source>
        <dbReference type="ARBA" id="ARBA00012829"/>
    </source>
</evidence>
<dbReference type="InterPro" id="IPR004154">
    <property type="entry name" value="Anticodon-bd"/>
</dbReference>
<dbReference type="InterPro" id="IPR027031">
    <property type="entry name" value="Gly-tRNA_synthase/POLG2"/>
</dbReference>
<dbReference type="Pfam" id="PF00587">
    <property type="entry name" value="tRNA-synt_2b"/>
    <property type="match status" value="1"/>
</dbReference>
<dbReference type="FunFam" id="3.30.40.230:FF:000005">
    <property type="entry name" value="Glycine--tRNA ligase"/>
    <property type="match status" value="1"/>
</dbReference>
<keyword evidence="5" id="KW-0067">ATP-binding</keyword>
<dbReference type="GO" id="GO:0005524">
    <property type="term" value="F:ATP binding"/>
    <property type="evidence" value="ECO:0007669"/>
    <property type="project" value="UniProtKB-KW"/>
</dbReference>
<dbReference type="Gene3D" id="3.40.50.800">
    <property type="entry name" value="Anticodon-binding domain"/>
    <property type="match status" value="1"/>
</dbReference>
<dbReference type="PANTHER" id="PTHR10745">
    <property type="entry name" value="GLYCYL-TRNA SYNTHETASE/DNA POLYMERASE SUBUNIT GAMMA-2"/>
    <property type="match status" value="1"/>
</dbReference>
<feature type="domain" description="Aminoacyl-transfer RNA synthetases class-II family profile" evidence="9">
    <location>
        <begin position="5"/>
        <end position="395"/>
    </location>
</feature>
<dbReference type="AlphaFoldDB" id="A0A098E8Y4"/>
<dbReference type="Gene3D" id="3.30.40.230">
    <property type="match status" value="1"/>
</dbReference>
<dbReference type="GO" id="GO:0004820">
    <property type="term" value="F:glycine-tRNA ligase activity"/>
    <property type="evidence" value="ECO:0007669"/>
    <property type="project" value="UniProtKB-EC"/>
</dbReference>
<keyword evidence="6" id="KW-0648">Protein biosynthesis</keyword>
<keyword evidence="7" id="KW-0030">Aminoacyl-tRNA synthetase</keyword>
<dbReference type="SUPFAM" id="SSF52954">
    <property type="entry name" value="Class II aaRS ABD-related"/>
    <property type="match status" value="1"/>
</dbReference>
<dbReference type="Pfam" id="PF03129">
    <property type="entry name" value="HGTP_anticodon"/>
    <property type="match status" value="1"/>
</dbReference>
<dbReference type="InterPro" id="IPR036621">
    <property type="entry name" value="Anticodon-bd_dom_sf"/>
</dbReference>
<sequence>MKIYEKILDIAKRRGIFYPSCEIYGGISGFYDYGTIGTRIKKNVEDIIRKAYLIEEYGNFTCSEIECPTLSIDSVWNASGHVKNFSDFTVECKTCKEPFRADHLVEENLKISCDGMNTEQLTELIKNNNLKCKKCGGELGDVYNYNLMFRTEIAPGKNKRTGYMRPETAQSTYISFKRLWEISRKKLPFGILQIGHSYRNEISPRQYIIRLREFTQAETEFFIDPDDKYEYLNLKDNAVIKIMDKDDKISEISIKEAHEQRIIKNKAIAYFLQKSVNLFVRMGINYQKLQLRQHKDSERAFYSKDTWDVEFMSELGRIEIVGVADRGNYDLTQHQNCSGESMEIFSNNKRFIPNVIEVAYGIDRPVYCVVESCYVEEMSEKGDESNERVYFKFPPEISPYVCVFPLTAKNGLPEKAGEVVDVLKKANLYVFYDKSGSIGRRYARADEIGVSYAITIDYDTLKDNTVTVRFRDTKEQTRVKIDELEKVVK</sequence>
<accession>A0A098E8Y4</accession>